<proteinExistence type="predicted"/>
<dbReference type="RefSeq" id="WP_140997472.1">
    <property type="nucleotide sequence ID" value="NZ_VDCZ01000004.1"/>
</dbReference>
<accession>A0A6I4IL90</accession>
<evidence type="ECO:0000313" key="4">
    <source>
        <dbReference type="Proteomes" id="UP000431264"/>
    </source>
</evidence>
<dbReference type="Gene3D" id="2.60.120.1130">
    <property type="match status" value="1"/>
</dbReference>
<reference evidence="4" key="1">
    <citation type="submission" date="2019-05" db="EMBL/GenBank/DDBJ databases">
        <title>Flavobacterium profundi sp. nov., isolated from a deep-sea seamount.</title>
        <authorList>
            <person name="Zhang D.-C."/>
        </authorList>
    </citation>
    <scope>NUCLEOTIDE SEQUENCE [LARGE SCALE GENOMIC DNA]</scope>
    <source>
        <strain evidence="4">TP390</strain>
    </source>
</reference>
<dbReference type="Gene3D" id="2.60.40.3140">
    <property type="match status" value="1"/>
</dbReference>
<evidence type="ECO:0000256" key="1">
    <source>
        <dbReference type="SAM" id="SignalP"/>
    </source>
</evidence>
<dbReference type="AlphaFoldDB" id="A0A6I4IL90"/>
<organism evidence="3 4">
    <name type="scientific">Flavobacterium profundi</name>
    <dbReference type="NCBI Taxonomy" id="1774945"/>
    <lineage>
        <taxon>Bacteria</taxon>
        <taxon>Pseudomonadati</taxon>
        <taxon>Bacteroidota</taxon>
        <taxon>Flavobacteriia</taxon>
        <taxon>Flavobacteriales</taxon>
        <taxon>Flavobacteriaceae</taxon>
        <taxon>Flavobacterium</taxon>
    </lineage>
</organism>
<dbReference type="Pfam" id="PF12969">
    <property type="entry name" value="DUF3857"/>
    <property type="match status" value="1"/>
</dbReference>
<feature type="domain" description="DUF3857" evidence="2">
    <location>
        <begin position="54"/>
        <end position="210"/>
    </location>
</feature>
<evidence type="ECO:0000259" key="2">
    <source>
        <dbReference type="Pfam" id="PF12969"/>
    </source>
</evidence>
<feature type="chain" id="PRO_5026134605" evidence="1">
    <location>
        <begin position="18"/>
        <end position="632"/>
    </location>
</feature>
<gene>
    <name evidence="3" type="ORF">GOQ30_07910</name>
</gene>
<comment type="caution">
    <text evidence="3">The sequence shown here is derived from an EMBL/GenBank/DDBJ whole genome shotgun (WGS) entry which is preliminary data.</text>
</comment>
<dbReference type="EMBL" id="WQLW01000004">
    <property type="protein sequence ID" value="MVO09091.1"/>
    <property type="molecule type" value="Genomic_DNA"/>
</dbReference>
<protein>
    <submittedName>
        <fullName evidence="3">DUF3857 domain-containing protein</fullName>
    </submittedName>
</protein>
<evidence type="ECO:0000313" key="3">
    <source>
        <dbReference type="EMBL" id="MVO09091.1"/>
    </source>
</evidence>
<feature type="signal peptide" evidence="1">
    <location>
        <begin position="1"/>
        <end position="17"/>
    </location>
</feature>
<name>A0A6I4IL90_9FLAO</name>
<keyword evidence="1" id="KW-0732">Signal</keyword>
<dbReference type="Proteomes" id="UP000431264">
    <property type="component" value="Unassembled WGS sequence"/>
</dbReference>
<dbReference type="InterPro" id="IPR024618">
    <property type="entry name" value="DUF3857"/>
</dbReference>
<dbReference type="Gene3D" id="3.10.620.30">
    <property type="match status" value="1"/>
</dbReference>
<dbReference type="OrthoDB" id="8595007at2"/>
<sequence length="632" mass="73599">MKVKMLFFLLVSLHVFSQENWNALLIPKELKEKANSVVRDQKIEVEIVSQKMYKINTKKVITVLNEYGLRNIGAREYFSDSEKINAVEAIIYDVFGKEIKKFKRKDFIDQSVADGFSILSDNRVLYLDYTPTQYPFTIVYESEKQSINTAFLPSWYVVNHYFESIQKSEFTIKFSTNFGFKYKEHNFSQFDIIKKEDANSLHYSVEKLPALKPEDYSPAFENIVPNVIFGLEKFSLEGFEGSAKSWEEFGKIWFKELINDDSQVSQETINKIKQLTENVESPIEKAKIIYKFVQDKTRYVSIQLGIGGWKPMLVKDVDRLGYGDCKALSNYTRVLLDNVGVKSYYTVIYGDNNIINFDKDFVSKQGNHIILTIPHDQKNYFLECTSQTNPFAFGGSFTDNRYALMIKPEGGFIIKTNEFKPLDSYQKTIGNYSIDNDGNLKASAQIKSGGIQYDRRAYLSRINDEKQLHKTYKNRWSWISNLNIENIAIEENREAVELVENFSFSAENYCNKAGNTVYFAINVFNKNENIPDKYRNRKNDFEIDRGYYDSDAIEITLPNDYEIEFLPDQVDLTTEFGTYSISIEKKAHNLLYYKRDLTIYSGGFPKDSYEAYRKFREQIAKNDNLKLVLIKK</sequence>
<keyword evidence="4" id="KW-1185">Reference proteome</keyword>